<reference evidence="2" key="1">
    <citation type="journal article" date="2021" name="Nat. Commun.">
        <title>Genetic determinants of endophytism in the Arabidopsis root mycobiome.</title>
        <authorList>
            <person name="Mesny F."/>
            <person name="Miyauchi S."/>
            <person name="Thiergart T."/>
            <person name="Pickel B."/>
            <person name="Atanasova L."/>
            <person name="Karlsson M."/>
            <person name="Huettel B."/>
            <person name="Barry K.W."/>
            <person name="Haridas S."/>
            <person name="Chen C."/>
            <person name="Bauer D."/>
            <person name="Andreopoulos W."/>
            <person name="Pangilinan J."/>
            <person name="LaButti K."/>
            <person name="Riley R."/>
            <person name="Lipzen A."/>
            <person name="Clum A."/>
            <person name="Drula E."/>
            <person name="Henrissat B."/>
            <person name="Kohler A."/>
            <person name="Grigoriev I.V."/>
            <person name="Martin F.M."/>
            <person name="Hacquard S."/>
        </authorList>
    </citation>
    <scope>NUCLEOTIDE SEQUENCE</scope>
    <source>
        <strain evidence="2">MPI-CAGE-CH-0230</strain>
    </source>
</reference>
<dbReference type="GeneID" id="70178213"/>
<proteinExistence type="predicted"/>
<feature type="compositionally biased region" description="Low complexity" evidence="1">
    <location>
        <begin position="67"/>
        <end position="81"/>
    </location>
</feature>
<comment type="caution">
    <text evidence="2">The sequence shown here is derived from an EMBL/GenBank/DDBJ whole genome shotgun (WGS) entry which is preliminary data.</text>
</comment>
<evidence type="ECO:0000313" key="3">
    <source>
        <dbReference type="Proteomes" id="UP000756346"/>
    </source>
</evidence>
<organism evidence="2 3">
    <name type="scientific">Microdochium trichocladiopsis</name>
    <dbReference type="NCBI Taxonomy" id="1682393"/>
    <lineage>
        <taxon>Eukaryota</taxon>
        <taxon>Fungi</taxon>
        <taxon>Dikarya</taxon>
        <taxon>Ascomycota</taxon>
        <taxon>Pezizomycotina</taxon>
        <taxon>Sordariomycetes</taxon>
        <taxon>Xylariomycetidae</taxon>
        <taxon>Xylariales</taxon>
        <taxon>Microdochiaceae</taxon>
        <taxon>Microdochium</taxon>
    </lineage>
</organism>
<dbReference type="Proteomes" id="UP000756346">
    <property type="component" value="Unassembled WGS sequence"/>
</dbReference>
<protein>
    <submittedName>
        <fullName evidence="2">Uncharacterized protein</fullName>
    </submittedName>
</protein>
<accession>A0A9P8YI67</accession>
<dbReference type="AlphaFoldDB" id="A0A9P8YI67"/>
<keyword evidence="3" id="KW-1185">Reference proteome</keyword>
<sequence length="158" mass="17649">MHNWHSTNAPSGCPFLQVQTCYCRRKYPWLGLLLLRQPQPIDQVELAYGLQARSEELSWNPSDVRPRPAATSPASPRGSASRARRRVLVTREILFAAPLGHDTSAGFPRAITGLQCWRRPKLETTMLSPILCPGNRVSRSVHARRAWTLHGASTALTD</sequence>
<name>A0A9P8YI67_9PEZI</name>
<dbReference type="EMBL" id="JAGTJQ010000001">
    <property type="protein sequence ID" value="KAH7040849.1"/>
    <property type="molecule type" value="Genomic_DNA"/>
</dbReference>
<gene>
    <name evidence="2" type="ORF">B0I36DRAFT_16139</name>
</gene>
<dbReference type="RefSeq" id="XP_046018904.1">
    <property type="nucleotide sequence ID" value="XM_046148667.1"/>
</dbReference>
<feature type="region of interest" description="Disordered" evidence="1">
    <location>
        <begin position="58"/>
        <end position="83"/>
    </location>
</feature>
<evidence type="ECO:0000256" key="1">
    <source>
        <dbReference type="SAM" id="MobiDB-lite"/>
    </source>
</evidence>
<evidence type="ECO:0000313" key="2">
    <source>
        <dbReference type="EMBL" id="KAH7040849.1"/>
    </source>
</evidence>